<organism evidence="3 4">
    <name type="scientific">Colletotrichum tofieldiae</name>
    <dbReference type="NCBI Taxonomy" id="708197"/>
    <lineage>
        <taxon>Eukaryota</taxon>
        <taxon>Fungi</taxon>
        <taxon>Dikarya</taxon>
        <taxon>Ascomycota</taxon>
        <taxon>Pezizomycotina</taxon>
        <taxon>Sordariomycetes</taxon>
        <taxon>Hypocreomycetidae</taxon>
        <taxon>Glomerellales</taxon>
        <taxon>Glomerellaceae</taxon>
        <taxon>Colletotrichum</taxon>
        <taxon>Colletotrichum spaethianum species complex</taxon>
    </lineage>
</organism>
<dbReference type="InterPro" id="IPR000845">
    <property type="entry name" value="Nucleoside_phosphorylase_d"/>
</dbReference>
<proteinExistence type="predicted"/>
<feature type="domain" description="Nucleoside phosphorylase" evidence="2">
    <location>
        <begin position="13"/>
        <end position="132"/>
    </location>
</feature>
<evidence type="ECO:0000313" key="3">
    <source>
        <dbReference type="EMBL" id="KZL72955.1"/>
    </source>
</evidence>
<dbReference type="EMBL" id="LFIV01000051">
    <property type="protein sequence ID" value="KZL72955.1"/>
    <property type="molecule type" value="Genomic_DNA"/>
</dbReference>
<dbReference type="Gene3D" id="3.40.50.1580">
    <property type="entry name" value="Nucleoside phosphorylase domain"/>
    <property type="match status" value="1"/>
</dbReference>
<dbReference type="InterPro" id="IPR011990">
    <property type="entry name" value="TPR-like_helical_dom_sf"/>
</dbReference>
<dbReference type="Gene3D" id="3.40.50.300">
    <property type="entry name" value="P-loop containing nucleotide triphosphate hydrolases"/>
    <property type="match status" value="1"/>
</dbReference>
<dbReference type="Gene3D" id="1.25.40.10">
    <property type="entry name" value="Tetratricopeptide repeat domain"/>
    <property type="match status" value="1"/>
</dbReference>
<sequence>MATRPSRRDEFEIAVVCALSLEYDAVVLAFDEFWDDDGDTYGKAPGDPNTYTTGRIGQHNVVLALLPNMGKVGAAGTAASLRSSYTGLRLAVLTGICGGVPAPGTGDEIILGDVVISKTVVQYDYGRQYPGRFIRRDTVDDNLGRPNKDIRILLATLETDRGRDALQHGATQTLGQIRENAAKKRGRGAKYVRPSAAEDQLFKPEYQHKHRDGSNCGCVEQTCEAAWAASCDELRCDVAELVPRERLKDTLESNGTHDDPEFEIYVGCVGSSDMVMKSGEDRNRIAREHGIIAFEMEGAGVWDEVPCIVVKGVCDYADSHKNKKWQAYAAATAASVMKALLARYIQTDKPTAGDRTGSAASPTPLRGPGAVFNGPVTGKHVVAGQHTSGGTTNISFACMLEAEKERDVANVRGCKVPGVKAWRYSHRQTRRLTHTKMGPEMAFNGPLHGQGVVAGMRVSGGTANVHFHHTGDRPRSGPLRVLPFSRNEDVVIRPAIFSQLDLLLPVSEARSAALWGLGGKTQVALEFAYRRANEDETCSIFWVHADTEATFAQDFALIARKAGLPTSNGEELLMAVCHFIESQPRWLLVLDNADDLRLFGVGATRQNESTTQSATKSLYHHVPKGPYGSVLWTSRDSKIAGTLVGPLRAVEIANMLPKEAQALLATVRGSDISDEEFDDAVALLSELHHIPLPVSQVSAYMRRTALPIKEYLSRLKDGKKRWGLLKRTGFDRHRREGISNSILETWNITIEHLKEEDEAAVRILYILAYVDNRNIPAEIIKAAAAAEICSISGYIRSGSREHACADDESAEDTDESDDVTEEAVTRLREFSFLHRTTAPDGEPMYNMHQLVQEATLYSHSVEKNVEKTACYSTMALRILNTLFPESKRENWEECEKYVRHVLRASKWAEMADDGIVILNLLTKTSNYLYDRERWNERETINDRAYLLRREALSKKHPDTISSMCRLATTYLAQGRYDEAEKLYKEALELDNEVLGERYHSTISSMVCLASTYYAQGGMMRQKRSQHEF</sequence>
<dbReference type="InterPro" id="IPR035994">
    <property type="entry name" value="Nucleoside_phosphorylase_sf"/>
</dbReference>
<keyword evidence="1" id="KW-0802">TPR repeat</keyword>
<name>A0A161VPD0_9PEZI</name>
<dbReference type="SMART" id="SM00028">
    <property type="entry name" value="TPR"/>
    <property type="match status" value="1"/>
</dbReference>
<comment type="caution">
    <text evidence="3">The sequence shown here is derived from an EMBL/GenBank/DDBJ whole genome shotgun (WGS) entry which is preliminary data.</text>
</comment>
<dbReference type="Pfam" id="PF01048">
    <property type="entry name" value="PNP_UDP_1"/>
    <property type="match status" value="1"/>
</dbReference>
<dbReference type="SUPFAM" id="SSF48452">
    <property type="entry name" value="TPR-like"/>
    <property type="match status" value="1"/>
</dbReference>
<dbReference type="SUPFAM" id="SSF52540">
    <property type="entry name" value="P-loop containing nucleoside triphosphate hydrolases"/>
    <property type="match status" value="1"/>
</dbReference>
<dbReference type="Proteomes" id="UP000076552">
    <property type="component" value="Unassembled WGS sequence"/>
</dbReference>
<dbReference type="GO" id="GO:0009116">
    <property type="term" value="P:nucleoside metabolic process"/>
    <property type="evidence" value="ECO:0007669"/>
    <property type="project" value="InterPro"/>
</dbReference>
<dbReference type="InterPro" id="IPR053137">
    <property type="entry name" value="NLR-like"/>
</dbReference>
<dbReference type="Pfam" id="PF13424">
    <property type="entry name" value="TPR_12"/>
    <property type="match status" value="1"/>
</dbReference>
<dbReference type="PANTHER" id="PTHR46082:SF6">
    <property type="entry name" value="AAA+ ATPASE DOMAIN-CONTAINING PROTEIN-RELATED"/>
    <property type="match status" value="1"/>
</dbReference>
<dbReference type="PROSITE" id="PS50005">
    <property type="entry name" value="TPR"/>
    <property type="match status" value="1"/>
</dbReference>
<accession>A0A161VPD0</accession>
<dbReference type="PANTHER" id="PTHR46082">
    <property type="entry name" value="ATP/GTP-BINDING PROTEIN-RELATED"/>
    <property type="match status" value="1"/>
</dbReference>
<dbReference type="STRING" id="708197.A0A161VPD0"/>
<evidence type="ECO:0000256" key="1">
    <source>
        <dbReference type="PROSITE-ProRule" id="PRU00339"/>
    </source>
</evidence>
<evidence type="ECO:0000259" key="2">
    <source>
        <dbReference type="Pfam" id="PF01048"/>
    </source>
</evidence>
<dbReference type="PROSITE" id="PS50293">
    <property type="entry name" value="TPR_REGION"/>
    <property type="match status" value="1"/>
</dbReference>
<evidence type="ECO:0000313" key="4">
    <source>
        <dbReference type="Proteomes" id="UP000076552"/>
    </source>
</evidence>
<keyword evidence="4" id="KW-1185">Reference proteome</keyword>
<dbReference type="InterPro" id="IPR027417">
    <property type="entry name" value="P-loop_NTPase"/>
</dbReference>
<gene>
    <name evidence="3" type="ORF">CT0861_09812</name>
</gene>
<reference evidence="3 4" key="1">
    <citation type="submission" date="2015-06" db="EMBL/GenBank/DDBJ databases">
        <title>Survival trade-offs in plant roots during colonization by closely related pathogenic and mutualistic fungi.</title>
        <authorList>
            <person name="Hacquard S."/>
            <person name="Kracher B."/>
            <person name="Hiruma K."/>
            <person name="Weinman A."/>
            <person name="Muench P."/>
            <person name="Garrido Oter R."/>
            <person name="Ver Loren van Themaat E."/>
            <person name="Dallerey J.-F."/>
            <person name="Damm U."/>
            <person name="Henrissat B."/>
            <person name="Lespinet O."/>
            <person name="Thon M."/>
            <person name="Kemen E."/>
            <person name="McHardy A.C."/>
            <person name="Schulze-Lefert P."/>
            <person name="O'Connell R.J."/>
        </authorList>
    </citation>
    <scope>NUCLEOTIDE SEQUENCE [LARGE SCALE GENOMIC DNA]</scope>
    <source>
        <strain evidence="3 4">0861</strain>
    </source>
</reference>
<feature type="repeat" description="TPR" evidence="1">
    <location>
        <begin position="960"/>
        <end position="993"/>
    </location>
</feature>
<dbReference type="SUPFAM" id="SSF53167">
    <property type="entry name" value="Purine and uridine phosphorylases"/>
    <property type="match status" value="1"/>
</dbReference>
<dbReference type="GO" id="GO:0003824">
    <property type="term" value="F:catalytic activity"/>
    <property type="evidence" value="ECO:0007669"/>
    <property type="project" value="InterPro"/>
</dbReference>
<dbReference type="AlphaFoldDB" id="A0A161VPD0"/>
<protein>
    <submittedName>
        <fullName evidence="3">Phosphorylase superfamily protein</fullName>
    </submittedName>
</protein>
<dbReference type="InterPro" id="IPR019734">
    <property type="entry name" value="TPR_rpt"/>
</dbReference>